<dbReference type="PANTHER" id="PTHR33877:SF2">
    <property type="entry name" value="OS07G0170200 PROTEIN"/>
    <property type="match status" value="1"/>
</dbReference>
<dbReference type="EMBL" id="SWLB01000013">
    <property type="protein sequence ID" value="KAF3331166.1"/>
    <property type="molecule type" value="Genomic_DNA"/>
</dbReference>
<dbReference type="InterPro" id="IPR003615">
    <property type="entry name" value="HNH_nuc"/>
</dbReference>
<dbReference type="Pfam" id="PF14279">
    <property type="entry name" value="HNH_5"/>
    <property type="match status" value="1"/>
</dbReference>
<organism evidence="2 3">
    <name type="scientific">Carex littledalei</name>
    <dbReference type="NCBI Taxonomy" id="544730"/>
    <lineage>
        <taxon>Eukaryota</taxon>
        <taxon>Viridiplantae</taxon>
        <taxon>Streptophyta</taxon>
        <taxon>Embryophyta</taxon>
        <taxon>Tracheophyta</taxon>
        <taxon>Spermatophyta</taxon>
        <taxon>Magnoliopsida</taxon>
        <taxon>Liliopsida</taxon>
        <taxon>Poales</taxon>
        <taxon>Cyperaceae</taxon>
        <taxon>Cyperoideae</taxon>
        <taxon>Cariceae</taxon>
        <taxon>Carex</taxon>
        <taxon>Carex subgen. Euthyceras</taxon>
    </lineage>
</organism>
<reference evidence="2" key="1">
    <citation type="submission" date="2020-01" db="EMBL/GenBank/DDBJ databases">
        <title>Genome sequence of Kobresia littledalei, the first chromosome-level genome in the family Cyperaceae.</title>
        <authorList>
            <person name="Qu G."/>
        </authorList>
    </citation>
    <scope>NUCLEOTIDE SEQUENCE</scope>
    <source>
        <strain evidence="2">C.B.Clarke</strain>
        <tissue evidence="2">Leaf</tissue>
    </source>
</reference>
<proteinExistence type="predicted"/>
<evidence type="ECO:0000313" key="2">
    <source>
        <dbReference type="EMBL" id="KAF3331166.1"/>
    </source>
</evidence>
<dbReference type="PANTHER" id="PTHR33877">
    <property type="entry name" value="SLL1193 PROTEIN"/>
    <property type="match status" value="1"/>
</dbReference>
<sequence length="274" mass="31082">MASIASHGGIGLPFNCDIFGQFKGIGEKKLLGCPSPIVISNGAHDTHTSKWRIEAVGKKKRSRRSKAKQVEPGRQVQRDDDLNCFRGLILDFSYRPVNIVCWKRAFCLEFTEKADVLEYYDQTVSSPSGSFYIPAVLRIPELLQAVKRRVKQGISRQEVLFRDCYTCQYCSRHSRNLTIDHVIPTSRGGQWTWENLVSACFKCNNRKGQNTLEEANMELLSTPKAPEDIDIVAMPQKQPVIRMLQKKGVPEKWAEYVGKPKSTDYNTMDAHALN</sequence>
<gene>
    <name evidence="2" type="ORF">FCM35_KLT04520</name>
</gene>
<dbReference type="InterPro" id="IPR052892">
    <property type="entry name" value="NA-targeting_endonuclease"/>
</dbReference>
<comment type="caution">
    <text evidence="2">The sequence shown here is derived from an EMBL/GenBank/DDBJ whole genome shotgun (WGS) entry which is preliminary data.</text>
</comment>
<protein>
    <submittedName>
        <fullName evidence="2">Endonuclease</fullName>
    </submittedName>
</protein>
<feature type="domain" description="HNH nuclease" evidence="1">
    <location>
        <begin position="154"/>
        <end position="205"/>
    </location>
</feature>
<dbReference type="SMART" id="SM00507">
    <property type="entry name" value="HNHc"/>
    <property type="match status" value="1"/>
</dbReference>
<dbReference type="AlphaFoldDB" id="A0A833VAP0"/>
<keyword evidence="3" id="KW-1185">Reference proteome</keyword>
<dbReference type="InterPro" id="IPR029471">
    <property type="entry name" value="HNH_5"/>
</dbReference>
<name>A0A833VAP0_9POAL</name>
<accession>A0A833VAP0</accession>
<keyword evidence="2" id="KW-0540">Nuclease</keyword>
<evidence type="ECO:0000259" key="1">
    <source>
        <dbReference type="SMART" id="SM00507"/>
    </source>
</evidence>
<dbReference type="Proteomes" id="UP000623129">
    <property type="component" value="Unassembled WGS sequence"/>
</dbReference>
<evidence type="ECO:0000313" key="3">
    <source>
        <dbReference type="Proteomes" id="UP000623129"/>
    </source>
</evidence>
<dbReference type="GO" id="GO:0004519">
    <property type="term" value="F:endonuclease activity"/>
    <property type="evidence" value="ECO:0007669"/>
    <property type="project" value="UniProtKB-KW"/>
</dbReference>
<keyword evidence="2" id="KW-0378">Hydrolase</keyword>
<dbReference type="CDD" id="cd00085">
    <property type="entry name" value="HNHc"/>
    <property type="match status" value="1"/>
</dbReference>
<keyword evidence="2" id="KW-0255">Endonuclease</keyword>
<dbReference type="OrthoDB" id="2127950at2759"/>
<dbReference type="Gene3D" id="1.10.30.50">
    <property type="match status" value="1"/>
</dbReference>